<name>A0A0S3EVV5_9SPHN</name>
<protein>
    <submittedName>
        <fullName evidence="1">Uncharacterized protein</fullName>
    </submittedName>
</protein>
<accession>A0A0S3EVV5</accession>
<dbReference type="OrthoDB" id="9072763at2"/>
<sequence length="70" mass="7709">MMIAYASRIGTGRDLDALRAAGWRLVVSARGVLRAEGFRYALDNGAWTSFRRGEPSHVAAFERLAGRITL</sequence>
<evidence type="ECO:0000313" key="1">
    <source>
        <dbReference type="EMBL" id="ALR19506.1"/>
    </source>
</evidence>
<organism evidence="1 2">
    <name type="scientific">Sphingobium baderi</name>
    <dbReference type="NCBI Taxonomy" id="1332080"/>
    <lineage>
        <taxon>Bacteria</taxon>
        <taxon>Pseudomonadati</taxon>
        <taxon>Pseudomonadota</taxon>
        <taxon>Alphaproteobacteria</taxon>
        <taxon>Sphingomonadales</taxon>
        <taxon>Sphingomonadaceae</taxon>
        <taxon>Sphingobium</taxon>
    </lineage>
</organism>
<dbReference type="AlphaFoldDB" id="A0A0S3EVV5"/>
<dbReference type="KEGG" id="sbd:ATN00_03465"/>
<dbReference type="EMBL" id="CP013264">
    <property type="protein sequence ID" value="ALR19506.1"/>
    <property type="molecule type" value="Genomic_DNA"/>
</dbReference>
<reference evidence="1 2" key="1">
    <citation type="submission" date="2015-11" db="EMBL/GenBank/DDBJ databases">
        <title>A Two-component Flavoprotein Monooxygenase System MeaXY Responsible for para-Hydroxylation of 2-Methyl-6-ethylaniline and 2,6-Diethylaniline in Sphingobium baderi DE-13.</title>
        <authorList>
            <person name="Cheng M."/>
            <person name="Meng Q."/>
            <person name="Yang Y."/>
            <person name="Chu C."/>
            <person name="Yan X."/>
            <person name="He J."/>
            <person name="Li S."/>
        </authorList>
    </citation>
    <scope>NUCLEOTIDE SEQUENCE [LARGE SCALE GENOMIC DNA]</scope>
    <source>
        <strain evidence="1 2">DE-13</strain>
    </source>
</reference>
<dbReference type="STRING" id="1332080.ATN00_03465"/>
<keyword evidence="2" id="KW-1185">Reference proteome</keyword>
<proteinExistence type="predicted"/>
<dbReference type="RefSeq" id="WP_062062185.1">
    <property type="nucleotide sequence ID" value="NZ_CP013264.1"/>
</dbReference>
<gene>
    <name evidence="1" type="ORF">ATN00_03465</name>
</gene>
<evidence type="ECO:0000313" key="2">
    <source>
        <dbReference type="Proteomes" id="UP000056968"/>
    </source>
</evidence>
<dbReference type="Proteomes" id="UP000056968">
    <property type="component" value="Chromosome"/>
</dbReference>